<keyword evidence="11" id="KW-1185">Reference proteome</keyword>
<feature type="compositionally biased region" description="Acidic residues" evidence="8">
    <location>
        <begin position="162"/>
        <end position="171"/>
    </location>
</feature>
<dbReference type="GO" id="GO:0000463">
    <property type="term" value="P:maturation of LSU-rRNA from tricistronic rRNA transcript (SSU-rRNA, 5.8S rRNA, LSU-rRNA)"/>
    <property type="evidence" value="ECO:0007669"/>
    <property type="project" value="TreeGrafter"/>
</dbReference>
<feature type="domain" description="RRM" evidence="9">
    <location>
        <begin position="404"/>
        <end position="504"/>
    </location>
</feature>
<comment type="similarity">
    <text evidence="3">Belongs to the RRM RBM34 family.</text>
</comment>
<dbReference type="InterPro" id="IPR035979">
    <property type="entry name" value="RBD_domain_sf"/>
</dbReference>
<evidence type="ECO:0000256" key="7">
    <source>
        <dbReference type="PROSITE-ProRule" id="PRU00176"/>
    </source>
</evidence>
<dbReference type="PANTHER" id="PTHR23236">
    <property type="entry name" value="EUKARYOTIC TRANSLATION INITIATION FACTOR 4B/4H"/>
    <property type="match status" value="1"/>
</dbReference>
<dbReference type="GO" id="GO:0019843">
    <property type="term" value="F:rRNA binding"/>
    <property type="evidence" value="ECO:0007669"/>
    <property type="project" value="TreeGrafter"/>
</dbReference>
<dbReference type="HOGENOM" id="CLU_018832_0_0_1"/>
<dbReference type="InterPro" id="IPR012677">
    <property type="entry name" value="Nucleotide-bd_a/b_plait_sf"/>
</dbReference>
<evidence type="ECO:0000256" key="2">
    <source>
        <dbReference type="ARBA" id="ARBA00004604"/>
    </source>
</evidence>
<organism evidence="10 11">
    <name type="scientific">Laccaria amethystina LaAM-08-1</name>
    <dbReference type="NCBI Taxonomy" id="1095629"/>
    <lineage>
        <taxon>Eukaryota</taxon>
        <taxon>Fungi</taxon>
        <taxon>Dikarya</taxon>
        <taxon>Basidiomycota</taxon>
        <taxon>Agaricomycotina</taxon>
        <taxon>Agaricomycetes</taxon>
        <taxon>Agaricomycetidae</taxon>
        <taxon>Agaricales</taxon>
        <taxon>Agaricineae</taxon>
        <taxon>Hydnangiaceae</taxon>
        <taxon>Laccaria</taxon>
    </lineage>
</organism>
<dbReference type="PROSITE" id="PS50102">
    <property type="entry name" value="RRM"/>
    <property type="match status" value="1"/>
</dbReference>
<evidence type="ECO:0000256" key="4">
    <source>
        <dbReference type="ARBA" id="ARBA00015520"/>
    </source>
</evidence>
<keyword evidence="6" id="KW-0539">Nucleus</keyword>
<dbReference type="Proteomes" id="UP000054477">
    <property type="component" value="Unassembled WGS sequence"/>
</dbReference>
<feature type="compositionally biased region" description="Acidic residues" evidence="8">
    <location>
        <begin position="119"/>
        <end position="132"/>
    </location>
</feature>
<proteinExistence type="inferred from homology"/>
<protein>
    <recommendedName>
        <fullName evidence="4">Nucleolar protein 12</fullName>
    </recommendedName>
</protein>
<accession>A0A0C9X867</accession>
<evidence type="ECO:0000256" key="6">
    <source>
        <dbReference type="ARBA" id="ARBA00023242"/>
    </source>
</evidence>
<dbReference type="SMART" id="SM00360">
    <property type="entry name" value="RRM"/>
    <property type="match status" value="1"/>
</dbReference>
<dbReference type="PANTHER" id="PTHR23236:SF25">
    <property type="entry name" value="RNA-BINDING PROTEIN 34"/>
    <property type="match status" value="1"/>
</dbReference>
<dbReference type="AlphaFoldDB" id="A0A0C9X867"/>
<feature type="compositionally biased region" description="Basic and acidic residues" evidence="8">
    <location>
        <begin position="549"/>
        <end position="564"/>
    </location>
</feature>
<name>A0A0C9X867_9AGAR</name>
<reference evidence="11" key="2">
    <citation type="submission" date="2015-01" db="EMBL/GenBank/DDBJ databases">
        <title>Evolutionary Origins and Diversification of the Mycorrhizal Mutualists.</title>
        <authorList>
            <consortium name="DOE Joint Genome Institute"/>
            <consortium name="Mycorrhizal Genomics Consortium"/>
            <person name="Kohler A."/>
            <person name="Kuo A."/>
            <person name="Nagy L.G."/>
            <person name="Floudas D."/>
            <person name="Copeland A."/>
            <person name="Barry K.W."/>
            <person name="Cichocki N."/>
            <person name="Veneault-Fourrey C."/>
            <person name="LaButti K."/>
            <person name="Lindquist E.A."/>
            <person name="Lipzen A."/>
            <person name="Lundell T."/>
            <person name="Morin E."/>
            <person name="Murat C."/>
            <person name="Riley R."/>
            <person name="Ohm R."/>
            <person name="Sun H."/>
            <person name="Tunlid A."/>
            <person name="Henrissat B."/>
            <person name="Grigoriev I.V."/>
            <person name="Hibbett D.S."/>
            <person name="Martin F."/>
        </authorList>
    </citation>
    <scope>NUCLEOTIDE SEQUENCE [LARGE SCALE GENOMIC DNA]</scope>
    <source>
        <strain evidence="11">LaAM-08-1</strain>
    </source>
</reference>
<feature type="compositionally biased region" description="Basic and acidic residues" evidence="8">
    <location>
        <begin position="608"/>
        <end position="622"/>
    </location>
</feature>
<evidence type="ECO:0000256" key="8">
    <source>
        <dbReference type="SAM" id="MobiDB-lite"/>
    </source>
</evidence>
<feature type="region of interest" description="Disordered" evidence="8">
    <location>
        <begin position="549"/>
        <end position="629"/>
    </location>
</feature>
<comment type="function">
    <text evidence="1">Involved in pre-25S rRNA processing.</text>
</comment>
<dbReference type="EMBL" id="KN838690">
    <property type="protein sequence ID" value="KIJ97558.1"/>
    <property type="molecule type" value="Genomic_DNA"/>
</dbReference>
<evidence type="ECO:0000256" key="1">
    <source>
        <dbReference type="ARBA" id="ARBA00002475"/>
    </source>
</evidence>
<keyword evidence="5 7" id="KW-0694">RNA-binding</keyword>
<sequence>MSLSSLLLAKTKAVDTELDALFKTSATPAVTPKSVSLHTVDVKKRKLHTEKDVQDEGAPVLPRKKAKSVEVKSVKFAKNASTTKRETKVEIKTPAKEVKEKDKARKMKERGKGKAKEVNEDEDEDDEEENNSDLENAYLKSKTTKTKQVASTEAAAEKKATDEEEDSEGEGESTQIVHESIQPKPKPAKRQRFVPADETPEQRDRRTIFIGNLSSEVAHKRPLRKQLEHHITALVPTSKIESVRFRSVAFQAPTAKLPTDADGPSSSTTNTKTKTPRPHVQDRTATWRSKVDEKDDEFVKQDDKQFLTPNQKKRIAFINQEFHSSADSVNAYVVFAHPVEVKDRPANLPPPKEVMDPYEAAKAAVEKCDGTVFMERMIRVDVVVGREAVERGKEGKEGVGDPKLAVFVGNLDFASKEEDLRVFFEGVVSTERGPPPLKEDEEGVKRPNTWVARVRIVRDKETQLGKGFAYIQFSDRECVDEVLALEEQKLKFAKRKLRVQRCKSLPGAKVTVDAKTHPKVANTPRSAPVPIVIPKGDPALGERLAHLSKDARKQAKSSDADRVARRLAKKKARMAMGPPGGSGVKGKDRERVRKPTGGSGSSKAKNFGRKEGKGRVRSEKSLLKRNLKK</sequence>
<reference evidence="10 11" key="1">
    <citation type="submission" date="2014-04" db="EMBL/GenBank/DDBJ databases">
        <authorList>
            <consortium name="DOE Joint Genome Institute"/>
            <person name="Kuo A."/>
            <person name="Kohler A."/>
            <person name="Nagy L.G."/>
            <person name="Floudas D."/>
            <person name="Copeland A."/>
            <person name="Barry K.W."/>
            <person name="Cichocki N."/>
            <person name="Veneault-Fourrey C."/>
            <person name="LaButti K."/>
            <person name="Lindquist E.A."/>
            <person name="Lipzen A."/>
            <person name="Lundell T."/>
            <person name="Morin E."/>
            <person name="Murat C."/>
            <person name="Sun H."/>
            <person name="Tunlid A."/>
            <person name="Henrissat B."/>
            <person name="Grigoriev I.V."/>
            <person name="Hibbett D.S."/>
            <person name="Martin F."/>
            <person name="Nordberg H.P."/>
            <person name="Cantor M.N."/>
            <person name="Hua S.X."/>
        </authorList>
    </citation>
    <scope>NUCLEOTIDE SEQUENCE [LARGE SCALE GENOMIC DNA]</scope>
    <source>
        <strain evidence="10 11">LaAM-08-1</strain>
    </source>
</reference>
<dbReference type="OrthoDB" id="442677at2759"/>
<feature type="compositionally biased region" description="Basic and acidic residues" evidence="8">
    <location>
        <begin position="83"/>
        <end position="103"/>
    </location>
</feature>
<dbReference type="Gene3D" id="3.30.70.330">
    <property type="match status" value="2"/>
</dbReference>
<dbReference type="GO" id="GO:0005730">
    <property type="term" value="C:nucleolus"/>
    <property type="evidence" value="ECO:0007669"/>
    <property type="project" value="UniProtKB-SubCell"/>
</dbReference>
<evidence type="ECO:0000256" key="3">
    <source>
        <dbReference type="ARBA" id="ARBA00007077"/>
    </source>
</evidence>
<evidence type="ECO:0000313" key="11">
    <source>
        <dbReference type="Proteomes" id="UP000054477"/>
    </source>
</evidence>
<evidence type="ECO:0000313" key="10">
    <source>
        <dbReference type="EMBL" id="KIJ97558.1"/>
    </source>
</evidence>
<gene>
    <name evidence="10" type="ORF">K443DRAFT_105546</name>
</gene>
<dbReference type="InterPro" id="IPR000504">
    <property type="entry name" value="RRM_dom"/>
</dbReference>
<dbReference type="SUPFAM" id="SSF54928">
    <property type="entry name" value="RNA-binding domain, RBD"/>
    <property type="match status" value="1"/>
</dbReference>
<dbReference type="STRING" id="1095629.A0A0C9X867"/>
<evidence type="ECO:0000259" key="9">
    <source>
        <dbReference type="PROSITE" id="PS50102"/>
    </source>
</evidence>
<feature type="region of interest" description="Disordered" evidence="8">
    <location>
        <begin position="255"/>
        <end position="285"/>
    </location>
</feature>
<feature type="region of interest" description="Disordered" evidence="8">
    <location>
        <begin position="48"/>
        <end position="208"/>
    </location>
</feature>
<comment type="subcellular location">
    <subcellularLocation>
        <location evidence="2">Nucleus</location>
        <location evidence="2">Nucleolus</location>
    </subcellularLocation>
</comment>
<evidence type="ECO:0000256" key="5">
    <source>
        <dbReference type="ARBA" id="ARBA00022884"/>
    </source>
</evidence>